<accession>Q29QN5</accession>
<proteinExistence type="evidence at transcript level"/>
<dbReference type="EMBL" id="BT024355">
    <property type="protein sequence ID" value="ABC86417.1"/>
    <property type="molecule type" value="mRNA"/>
</dbReference>
<dbReference type="EMBL" id="BT024353">
    <property type="protein sequence ID" value="ABC86415.1"/>
    <property type="molecule type" value="mRNA"/>
</dbReference>
<name>Q29QN5_DROME</name>
<reference evidence="2" key="1">
    <citation type="submission" date="2006-01" db="EMBL/GenBank/DDBJ databases">
        <authorList>
            <person name="Stapleton M."/>
            <person name="Carlson J."/>
            <person name="Chavez C."/>
            <person name="Frise E."/>
            <person name="George R."/>
            <person name="Pacleb J."/>
            <person name="Park S."/>
            <person name="Wan K."/>
            <person name="Yu C."/>
            <person name="Celniker S."/>
        </authorList>
    </citation>
    <scope>NUCLEOTIDE SEQUENCE</scope>
</reference>
<sequence length="14" mass="1795">MFQFSFDIVDVYRK</sequence>
<organism evidence="2">
    <name type="scientific">Drosophila melanogaster</name>
    <name type="common">Fruit fly</name>
    <dbReference type="NCBI Taxonomy" id="7227"/>
    <lineage>
        <taxon>Eukaryota</taxon>
        <taxon>Metazoa</taxon>
        <taxon>Ecdysozoa</taxon>
        <taxon>Arthropoda</taxon>
        <taxon>Hexapoda</taxon>
        <taxon>Insecta</taxon>
        <taxon>Pterygota</taxon>
        <taxon>Neoptera</taxon>
        <taxon>Endopterygota</taxon>
        <taxon>Diptera</taxon>
        <taxon>Brachycera</taxon>
        <taxon>Muscomorpha</taxon>
        <taxon>Ephydroidea</taxon>
        <taxon>Drosophilidae</taxon>
        <taxon>Drosophila</taxon>
        <taxon>Sophophora</taxon>
    </lineage>
</organism>
<evidence type="ECO:0000313" key="1">
    <source>
        <dbReference type="EMBL" id="ABC86415.1"/>
    </source>
</evidence>
<evidence type="ECO:0000313" key="2">
    <source>
        <dbReference type="EMBL" id="ABC86417.1"/>
    </source>
</evidence>
<protein>
    <submittedName>
        <fullName evidence="2">IP08447p</fullName>
    </submittedName>
    <submittedName>
        <fullName evidence="1">IP08647p</fullName>
    </submittedName>
</protein>